<reference evidence="2" key="1">
    <citation type="submission" date="2019-05" db="EMBL/GenBank/DDBJ databases">
        <authorList>
            <person name="Piombo E."/>
        </authorList>
    </citation>
    <scope>NUCLEOTIDE SEQUENCE</scope>
    <source>
        <strain evidence="2">C2S</strain>
    </source>
</reference>
<protein>
    <recommendedName>
        <fullName evidence="1">Heterokaryon incompatibility domain-containing protein</fullName>
    </recommendedName>
</protein>
<dbReference type="Proteomes" id="UP000760494">
    <property type="component" value="Unassembled WGS sequence"/>
</dbReference>
<dbReference type="PANTHER" id="PTHR33112:SF16">
    <property type="entry name" value="HETEROKARYON INCOMPATIBILITY DOMAIN-CONTAINING PROTEIN"/>
    <property type="match status" value="1"/>
</dbReference>
<proteinExistence type="predicted"/>
<dbReference type="Pfam" id="PF06985">
    <property type="entry name" value="HET"/>
    <property type="match status" value="1"/>
</dbReference>
<gene>
    <name evidence="2" type="ORF">C2S_11220</name>
</gene>
<sequence length="480" mass="54884">MPRLYIPSQDARDIEYAALSYVWGGDHANFTKTTASNLDDMRRQLPWNKLSKTIQDAIIITRGLGLKYLWVDALCILQKEKINDIQHMEDWSIEAARFASYYQNAVLTIAATGSESSSRGLFLESPTLEFKPGPVVILQKSFWAGFRQSTIQPLYPDPISEIRNSALLNRAWTAQERLLSERILHFGANCIFWECSGGYVSELHPDRWDPLHKTSEFFHFKNIHTFRTKELTELWYAFVIGYSLKDISVGSDRLPALSGVATLVSTRCQQKYIAGIWESSVAEGLTWIAIRTSDIHTDGPIQSERVLPSWSWASNNGFIWFTFLHGPWESLIQVKTFHSRSKGPDTSGQVLEARLTLKGLFRMVDLSQLNTVYPYNKHAKEESTESEQQDTAKHKHIACMDGIKPAEPLGTHPRLCLLIGTIHELEYDPWRKVKKGVACVLEHSGHRYGEFEGYKRIGLVRLPFDEYWSEVKDVRTIELV</sequence>
<organism evidence="2 3">
    <name type="scientific">Fusarium fujikuroi</name>
    <name type="common">Bakanae and foot rot disease fungus</name>
    <name type="synonym">Gibberella fujikuroi</name>
    <dbReference type="NCBI Taxonomy" id="5127"/>
    <lineage>
        <taxon>Eukaryota</taxon>
        <taxon>Fungi</taxon>
        <taxon>Dikarya</taxon>
        <taxon>Ascomycota</taxon>
        <taxon>Pezizomycotina</taxon>
        <taxon>Sordariomycetes</taxon>
        <taxon>Hypocreomycetidae</taxon>
        <taxon>Hypocreales</taxon>
        <taxon>Nectriaceae</taxon>
        <taxon>Fusarium</taxon>
        <taxon>Fusarium fujikuroi species complex</taxon>
    </lineage>
</organism>
<dbReference type="EMBL" id="CABFJX010000395">
    <property type="protein sequence ID" value="VTT78777.1"/>
    <property type="molecule type" value="Genomic_DNA"/>
</dbReference>
<accession>A0A9Q9RWX4</accession>
<feature type="domain" description="Heterokaryon incompatibility" evidence="1">
    <location>
        <begin position="16"/>
        <end position="176"/>
    </location>
</feature>
<evidence type="ECO:0000313" key="3">
    <source>
        <dbReference type="Proteomes" id="UP000760494"/>
    </source>
</evidence>
<dbReference type="AlphaFoldDB" id="A0A9Q9RWX4"/>
<evidence type="ECO:0000259" key="1">
    <source>
        <dbReference type="Pfam" id="PF06985"/>
    </source>
</evidence>
<dbReference type="PANTHER" id="PTHR33112">
    <property type="entry name" value="DOMAIN PROTEIN, PUTATIVE-RELATED"/>
    <property type="match status" value="1"/>
</dbReference>
<evidence type="ECO:0000313" key="2">
    <source>
        <dbReference type="EMBL" id="VTT78777.1"/>
    </source>
</evidence>
<name>A0A9Q9RWX4_FUSFU</name>
<comment type="caution">
    <text evidence="2">The sequence shown here is derived from an EMBL/GenBank/DDBJ whole genome shotgun (WGS) entry which is preliminary data.</text>
</comment>
<dbReference type="InterPro" id="IPR010730">
    <property type="entry name" value="HET"/>
</dbReference>